<evidence type="ECO:0000256" key="6">
    <source>
        <dbReference type="SAM" id="Phobius"/>
    </source>
</evidence>
<dbReference type="PANTHER" id="PTHR42893:SF46">
    <property type="entry name" value="PROTEIN DETOXIFICATION 44, CHLOROPLASTIC"/>
    <property type="match status" value="1"/>
</dbReference>
<feature type="transmembrane region" description="Helical" evidence="6">
    <location>
        <begin position="149"/>
        <end position="168"/>
    </location>
</feature>
<dbReference type="Pfam" id="PF01554">
    <property type="entry name" value="MatE"/>
    <property type="match status" value="2"/>
</dbReference>
<keyword evidence="3 6" id="KW-0812">Transmembrane</keyword>
<keyword evidence="4 6" id="KW-1133">Transmembrane helix</keyword>
<dbReference type="GO" id="GO:0005886">
    <property type="term" value="C:plasma membrane"/>
    <property type="evidence" value="ECO:0007669"/>
    <property type="project" value="TreeGrafter"/>
</dbReference>
<dbReference type="InterPro" id="IPR044644">
    <property type="entry name" value="DinF-like"/>
</dbReference>
<feature type="transmembrane region" description="Helical" evidence="6">
    <location>
        <begin position="97"/>
        <end position="115"/>
    </location>
</feature>
<feature type="transmembrane region" description="Helical" evidence="6">
    <location>
        <begin position="180"/>
        <end position="202"/>
    </location>
</feature>
<reference evidence="7" key="1">
    <citation type="journal article" date="2012" name="PLoS ONE">
        <title>Gene sets for utilization of primary and secondary nutrition supplies in the distal gut of endangered iberian lynx.</title>
        <authorList>
            <person name="Alcaide M."/>
            <person name="Messina E."/>
            <person name="Richter M."/>
            <person name="Bargiela R."/>
            <person name="Peplies J."/>
            <person name="Huws S.A."/>
            <person name="Newbold C.J."/>
            <person name="Golyshin P.N."/>
            <person name="Simon M.A."/>
            <person name="Lopez G."/>
            <person name="Yakimov M.M."/>
            <person name="Ferrer M."/>
        </authorList>
    </citation>
    <scope>NUCLEOTIDE SEQUENCE</scope>
</reference>
<comment type="caution">
    <text evidence="7">The sequence shown here is derived from an EMBL/GenBank/DDBJ whole genome shotgun (WGS) entry which is preliminary data.</text>
</comment>
<dbReference type="GO" id="GO:0015297">
    <property type="term" value="F:antiporter activity"/>
    <property type="evidence" value="ECO:0007669"/>
    <property type="project" value="InterPro"/>
</dbReference>
<dbReference type="AlphaFoldDB" id="J9BNM6"/>
<feature type="transmembrane region" description="Helical" evidence="6">
    <location>
        <begin position="71"/>
        <end position="91"/>
    </location>
</feature>
<evidence type="ECO:0000256" key="2">
    <source>
        <dbReference type="ARBA" id="ARBA00010199"/>
    </source>
</evidence>
<organism evidence="7">
    <name type="scientific">gut metagenome</name>
    <dbReference type="NCBI Taxonomy" id="749906"/>
    <lineage>
        <taxon>unclassified sequences</taxon>
        <taxon>metagenomes</taxon>
        <taxon>organismal metagenomes</taxon>
    </lineage>
</organism>
<keyword evidence="5 6" id="KW-0472">Membrane</keyword>
<feature type="transmembrane region" description="Helical" evidence="6">
    <location>
        <begin position="222"/>
        <end position="248"/>
    </location>
</feature>
<dbReference type="NCBIfam" id="TIGR00797">
    <property type="entry name" value="matE"/>
    <property type="match status" value="1"/>
</dbReference>
<evidence type="ECO:0000313" key="7">
    <source>
        <dbReference type="EMBL" id="EJW89180.1"/>
    </source>
</evidence>
<proteinExistence type="inferred from homology"/>
<accession>J9BNM6</accession>
<evidence type="ECO:0000256" key="1">
    <source>
        <dbReference type="ARBA" id="ARBA00004141"/>
    </source>
</evidence>
<sequence>MGGAFSLLLWVLQVPILHTVFCFVPAEPEVRQLAATYFRILIWGSPAVLGLYSLVGWFLGMQRAKLPMTIAIVQNVVNILASLFLVCVLGWKVEGVALGTLLAQYAGLLLALWLWRTRFERPEPTLHTWRTLLRDRASFVAFFQVNRDIFLRTLCLIAVTVSFTSFGSAQGELTLAANTLLMQFFLLFSYIMDGFAYAGEALGGRYYGARDTLRFARLHRSLLLWGSALALLFTLGYGFGGSVLLRLLTDEVSVIALASHYLSLICAVPFIGFAAFLYDGLYIGTTSTRYMLLTMVLATLLFFGLYALLPPANTSLWLAFLTYLGCRSLVQALYYPKVKQTVAHHNQ</sequence>
<feature type="transmembrane region" description="Helical" evidence="6">
    <location>
        <begin position="315"/>
        <end position="335"/>
    </location>
</feature>
<gene>
    <name evidence="7" type="ORF">EVA_22710</name>
</gene>
<name>J9BNM6_9ZZZZ</name>
<dbReference type="InterPro" id="IPR002528">
    <property type="entry name" value="MATE_fam"/>
</dbReference>
<dbReference type="EMBL" id="AMCI01009644">
    <property type="protein sequence ID" value="EJW89180.1"/>
    <property type="molecule type" value="Genomic_DNA"/>
</dbReference>
<evidence type="ECO:0000256" key="3">
    <source>
        <dbReference type="ARBA" id="ARBA00022692"/>
    </source>
</evidence>
<dbReference type="PANTHER" id="PTHR42893">
    <property type="entry name" value="PROTEIN DETOXIFICATION 44, CHLOROPLASTIC-RELATED"/>
    <property type="match status" value="1"/>
</dbReference>
<comment type="subcellular location">
    <subcellularLocation>
        <location evidence="1">Membrane</location>
        <topology evidence="1">Multi-pass membrane protein</topology>
    </subcellularLocation>
</comment>
<evidence type="ECO:0000256" key="4">
    <source>
        <dbReference type="ARBA" id="ARBA00022989"/>
    </source>
</evidence>
<protein>
    <submittedName>
        <fullName evidence="7">MATE efflux family protein</fullName>
    </submittedName>
</protein>
<feature type="transmembrane region" description="Helical" evidence="6">
    <location>
        <begin position="38"/>
        <end position="59"/>
    </location>
</feature>
<dbReference type="GO" id="GO:0042910">
    <property type="term" value="F:xenobiotic transmembrane transporter activity"/>
    <property type="evidence" value="ECO:0007669"/>
    <property type="project" value="InterPro"/>
</dbReference>
<comment type="similarity">
    <text evidence="2">Belongs to the multi antimicrobial extrusion (MATE) (TC 2.A.66.1) family.</text>
</comment>
<feature type="transmembrane region" description="Helical" evidence="6">
    <location>
        <begin position="254"/>
        <end position="278"/>
    </location>
</feature>
<dbReference type="CDD" id="cd13136">
    <property type="entry name" value="MATE_DinF_like"/>
    <property type="match status" value="1"/>
</dbReference>
<feature type="transmembrane region" description="Helical" evidence="6">
    <location>
        <begin position="290"/>
        <end position="309"/>
    </location>
</feature>
<evidence type="ECO:0000256" key="5">
    <source>
        <dbReference type="ARBA" id="ARBA00023136"/>
    </source>
</evidence>